<sequence>MAPPPVSRYLRPPIDGTVNILQVKIEPKLGSMPYEILHKIVDLALPEASSHSSGVHYNMATCGSKCRHIEFIWDDYKDVSLLFVARNVRQITRDILLERATSIFQERVMNASFEDEVLLFKIQIEIGVFDVGAWVAVGPNQYWDVDRMLERWDEGSRTESVE</sequence>
<dbReference type="AlphaFoldDB" id="A0A0N1HJQ0"/>
<keyword evidence="2" id="KW-1185">Reference proteome</keyword>
<comment type="caution">
    <text evidence="1">The sequence shown here is derived from an EMBL/GenBank/DDBJ whole genome shotgun (WGS) entry which is preliminary data.</text>
</comment>
<dbReference type="RefSeq" id="XP_017996719.1">
    <property type="nucleotide sequence ID" value="XM_018140639.1"/>
</dbReference>
<proteinExistence type="predicted"/>
<accession>A0A0N1HJQ0</accession>
<evidence type="ECO:0000313" key="2">
    <source>
        <dbReference type="Proteomes" id="UP000038010"/>
    </source>
</evidence>
<gene>
    <name evidence="1" type="ORF">AB675_11765</name>
</gene>
<dbReference type="VEuPathDB" id="FungiDB:AB675_11765"/>
<protein>
    <submittedName>
        <fullName evidence="1">Uncharacterized protein</fullName>
    </submittedName>
</protein>
<organism evidence="1 2">
    <name type="scientific">Cyphellophora attinorum</name>
    <dbReference type="NCBI Taxonomy" id="1664694"/>
    <lineage>
        <taxon>Eukaryota</taxon>
        <taxon>Fungi</taxon>
        <taxon>Dikarya</taxon>
        <taxon>Ascomycota</taxon>
        <taxon>Pezizomycotina</taxon>
        <taxon>Eurotiomycetes</taxon>
        <taxon>Chaetothyriomycetidae</taxon>
        <taxon>Chaetothyriales</taxon>
        <taxon>Cyphellophoraceae</taxon>
        <taxon>Cyphellophora</taxon>
    </lineage>
</organism>
<reference evidence="1 2" key="1">
    <citation type="submission" date="2015-06" db="EMBL/GenBank/DDBJ databases">
        <title>Draft genome of the ant-associated black yeast Phialophora attae CBS 131958.</title>
        <authorList>
            <person name="Moreno L.F."/>
            <person name="Stielow B.J."/>
            <person name="de Hoog S."/>
            <person name="Vicente V.A."/>
            <person name="Weiss V.A."/>
            <person name="de Vries M."/>
            <person name="Cruz L.M."/>
            <person name="Souza E.M."/>
        </authorList>
    </citation>
    <scope>NUCLEOTIDE SEQUENCE [LARGE SCALE GENOMIC DNA]</scope>
    <source>
        <strain evidence="1 2">CBS 131958</strain>
    </source>
</reference>
<dbReference type="Proteomes" id="UP000038010">
    <property type="component" value="Unassembled WGS sequence"/>
</dbReference>
<name>A0A0N1HJQ0_9EURO</name>
<dbReference type="GeneID" id="28732520"/>
<evidence type="ECO:0000313" key="1">
    <source>
        <dbReference type="EMBL" id="KPI36756.1"/>
    </source>
</evidence>
<dbReference type="EMBL" id="LFJN01000028">
    <property type="protein sequence ID" value="KPI36756.1"/>
    <property type="molecule type" value="Genomic_DNA"/>
</dbReference>